<evidence type="ECO:0000256" key="1">
    <source>
        <dbReference type="SAM" id="MobiDB-lite"/>
    </source>
</evidence>
<feature type="compositionally biased region" description="Polar residues" evidence="1">
    <location>
        <begin position="83"/>
        <end position="94"/>
    </location>
</feature>
<dbReference type="Proteomes" id="UP001374535">
    <property type="component" value="Chromosome 9"/>
</dbReference>
<proteinExistence type="predicted"/>
<feature type="compositionally biased region" description="Polar residues" evidence="1">
    <location>
        <begin position="11"/>
        <end position="26"/>
    </location>
</feature>
<feature type="compositionally biased region" description="Basic residues" evidence="1">
    <location>
        <begin position="29"/>
        <end position="38"/>
    </location>
</feature>
<gene>
    <name evidence="2" type="ORF">V8G54_030460</name>
</gene>
<reference evidence="2 3" key="1">
    <citation type="journal article" date="2023" name="Life. Sci Alliance">
        <title>Evolutionary insights into 3D genome organization and epigenetic landscape of Vigna mungo.</title>
        <authorList>
            <person name="Junaid A."/>
            <person name="Singh B."/>
            <person name="Bhatia S."/>
        </authorList>
    </citation>
    <scope>NUCLEOTIDE SEQUENCE [LARGE SCALE GENOMIC DNA]</scope>
    <source>
        <strain evidence="2">Urdbean</strain>
    </source>
</reference>
<evidence type="ECO:0000313" key="2">
    <source>
        <dbReference type="EMBL" id="WVY98309.1"/>
    </source>
</evidence>
<sequence>MDQTLHHLDSAATTSADKPATQQGSTRHPLFRGVRKRRWENGCPKSGSRARSLAYGSALSRHRRWQRRPTMSQPTASRAARRNSISPTRSTASRAPSACTACDMQVAAAKAAHMMIVQTAAAAPDCSK</sequence>
<keyword evidence="3" id="KW-1185">Reference proteome</keyword>
<dbReference type="AlphaFoldDB" id="A0AAQ3MX40"/>
<protein>
    <submittedName>
        <fullName evidence="2">Uncharacterized protein</fullName>
    </submittedName>
</protein>
<dbReference type="EMBL" id="CP144692">
    <property type="protein sequence ID" value="WVY98309.1"/>
    <property type="molecule type" value="Genomic_DNA"/>
</dbReference>
<feature type="region of interest" description="Disordered" evidence="1">
    <location>
        <begin position="1"/>
        <end position="99"/>
    </location>
</feature>
<name>A0AAQ3MX40_VIGMU</name>
<organism evidence="2 3">
    <name type="scientific">Vigna mungo</name>
    <name type="common">Black gram</name>
    <name type="synonym">Phaseolus mungo</name>
    <dbReference type="NCBI Taxonomy" id="3915"/>
    <lineage>
        <taxon>Eukaryota</taxon>
        <taxon>Viridiplantae</taxon>
        <taxon>Streptophyta</taxon>
        <taxon>Embryophyta</taxon>
        <taxon>Tracheophyta</taxon>
        <taxon>Spermatophyta</taxon>
        <taxon>Magnoliopsida</taxon>
        <taxon>eudicotyledons</taxon>
        <taxon>Gunneridae</taxon>
        <taxon>Pentapetalae</taxon>
        <taxon>rosids</taxon>
        <taxon>fabids</taxon>
        <taxon>Fabales</taxon>
        <taxon>Fabaceae</taxon>
        <taxon>Papilionoideae</taxon>
        <taxon>50 kb inversion clade</taxon>
        <taxon>NPAAA clade</taxon>
        <taxon>indigoferoid/millettioid clade</taxon>
        <taxon>Phaseoleae</taxon>
        <taxon>Vigna</taxon>
    </lineage>
</organism>
<evidence type="ECO:0000313" key="3">
    <source>
        <dbReference type="Proteomes" id="UP001374535"/>
    </source>
</evidence>
<accession>A0AAQ3MX40</accession>